<evidence type="ECO:0000256" key="1">
    <source>
        <dbReference type="SAM" id="MobiDB-lite"/>
    </source>
</evidence>
<dbReference type="AlphaFoldDB" id="A0A074Y1Y8"/>
<dbReference type="Proteomes" id="UP000030641">
    <property type="component" value="Unassembled WGS sequence"/>
</dbReference>
<dbReference type="GeneID" id="25367936"/>
<gene>
    <name evidence="2" type="ORF">AUEXF2481DRAFT_454157</name>
</gene>
<feature type="region of interest" description="Disordered" evidence="1">
    <location>
        <begin position="162"/>
        <end position="186"/>
    </location>
</feature>
<protein>
    <submittedName>
        <fullName evidence="2">Uncharacterized protein</fullName>
    </submittedName>
</protein>
<dbReference type="EMBL" id="KL584775">
    <property type="protein sequence ID" value="KEQ91823.1"/>
    <property type="molecule type" value="Genomic_DNA"/>
</dbReference>
<reference evidence="2 3" key="1">
    <citation type="journal article" date="2014" name="BMC Genomics">
        <title>Genome sequencing of four Aureobasidium pullulans varieties: biotechnological potential, stress tolerance, and description of new species.</title>
        <authorList>
            <person name="Gostin Ar C."/>
            <person name="Ohm R.A."/>
            <person name="Kogej T."/>
            <person name="Sonjak S."/>
            <person name="Turk M."/>
            <person name="Zajc J."/>
            <person name="Zalar P."/>
            <person name="Grube M."/>
            <person name="Sun H."/>
            <person name="Han J."/>
            <person name="Sharma A."/>
            <person name="Chiniquy J."/>
            <person name="Ngan C.Y."/>
            <person name="Lipzen A."/>
            <person name="Barry K."/>
            <person name="Grigoriev I.V."/>
            <person name="Gunde-Cimerman N."/>
        </authorList>
    </citation>
    <scope>NUCLEOTIDE SEQUENCE [LARGE SCALE GENOMIC DNA]</scope>
    <source>
        <strain evidence="2 3">EXF-2481</strain>
    </source>
</reference>
<dbReference type="InParanoid" id="A0A074Y1Y8"/>
<dbReference type="HOGENOM" id="CLU_1219488_0_0_1"/>
<dbReference type="RefSeq" id="XP_013340326.1">
    <property type="nucleotide sequence ID" value="XM_013484872.1"/>
</dbReference>
<dbReference type="OrthoDB" id="3923935at2759"/>
<evidence type="ECO:0000313" key="2">
    <source>
        <dbReference type="EMBL" id="KEQ91823.1"/>
    </source>
</evidence>
<sequence length="280" mass="30714">MAPATAIEKLLKSVRKDQKSRGRGQWAEPFPHDKVAKPKIRVTKVIKHRPQPIKDFMSIQSLYDRQEERLVISTPKAEVSLATPKAKVVLPPPRVIDRPTSKVQVLLPNVRTKVTAQASKVSKVSKASKAPVTITSRATTHAVNSAPAHKRESRCDSYSPILATTSKVRPPHSRTISNTSSASAGSLKSSSCSVTSVKGVHLLLAIIPEDQHAAWLEDWDTLCVLSGDNFPAYYSSIETGFDSAGIQLYADCENKLMADMLRNKLFGEEILGHELICKIV</sequence>
<accession>A0A074Y1Y8</accession>
<keyword evidence="3" id="KW-1185">Reference proteome</keyword>
<feature type="compositionally biased region" description="Low complexity" evidence="1">
    <location>
        <begin position="177"/>
        <end position="186"/>
    </location>
</feature>
<feature type="region of interest" description="Disordered" evidence="1">
    <location>
        <begin position="13"/>
        <end position="33"/>
    </location>
</feature>
<evidence type="ECO:0000313" key="3">
    <source>
        <dbReference type="Proteomes" id="UP000030641"/>
    </source>
</evidence>
<organism evidence="2 3">
    <name type="scientific">Aureobasidium subglaciale (strain EXF-2481)</name>
    <name type="common">Aureobasidium pullulans var. subglaciale</name>
    <dbReference type="NCBI Taxonomy" id="1043005"/>
    <lineage>
        <taxon>Eukaryota</taxon>
        <taxon>Fungi</taxon>
        <taxon>Dikarya</taxon>
        <taxon>Ascomycota</taxon>
        <taxon>Pezizomycotina</taxon>
        <taxon>Dothideomycetes</taxon>
        <taxon>Dothideomycetidae</taxon>
        <taxon>Dothideales</taxon>
        <taxon>Saccotheciaceae</taxon>
        <taxon>Aureobasidium</taxon>
    </lineage>
</organism>
<proteinExistence type="predicted"/>
<name>A0A074Y1Y8_AURSE</name>